<dbReference type="EMBL" id="JBHUIJ010000006">
    <property type="protein sequence ID" value="MFD2236978.1"/>
    <property type="molecule type" value="Genomic_DNA"/>
</dbReference>
<dbReference type="Proteomes" id="UP001597371">
    <property type="component" value="Unassembled WGS sequence"/>
</dbReference>
<feature type="domain" description="VOC" evidence="1">
    <location>
        <begin position="151"/>
        <end position="271"/>
    </location>
</feature>
<keyword evidence="2" id="KW-0223">Dioxygenase</keyword>
<sequence>MSITTGLHHVSIHAGDPGRNVEFYTAVLGLRLVKKTVNFEDAGVYHLYFGDEAARPGTLLTFFPYPHIAPGRLGVGEVEEIGLRVPAASLGFWMHRFLEKGVVHEGIVKRFGQSLLPFRDPDGTRLALVGLAGIEDEPAGGAIAPEHAIRGFHGVSLLLEEAGPTAAVLTHAFGFVEMGSEGTRTRYGIPGATIGGVVDLHAVGGFLKPRPGGGSVHHIAFRAEDDAAQAEMARKLAQDHDLDVTEVKDRKYFRSVYAREPGHVLLEIATDQPGMSIDEPMESLGQTLQLPPFFEARRSWIEKSLPPIRLTEPSQER</sequence>
<accession>A0ABW5CLN9</accession>
<evidence type="ECO:0000313" key="2">
    <source>
        <dbReference type="EMBL" id="MFD2236978.1"/>
    </source>
</evidence>
<protein>
    <submittedName>
        <fullName evidence="2">Ring-cleaving dioxygenase</fullName>
    </submittedName>
</protein>
<dbReference type="PANTHER" id="PTHR36110:SF2">
    <property type="entry name" value="RING-CLEAVING DIOXYGENASE MHQE-RELATED"/>
    <property type="match status" value="1"/>
</dbReference>
<dbReference type="RefSeq" id="WP_209736873.1">
    <property type="nucleotide sequence ID" value="NZ_CP072611.1"/>
</dbReference>
<reference evidence="3" key="1">
    <citation type="journal article" date="2019" name="Int. J. Syst. Evol. Microbiol.">
        <title>The Global Catalogue of Microorganisms (GCM) 10K type strain sequencing project: providing services to taxonomists for standard genome sequencing and annotation.</title>
        <authorList>
            <consortium name="The Broad Institute Genomics Platform"/>
            <consortium name="The Broad Institute Genome Sequencing Center for Infectious Disease"/>
            <person name="Wu L."/>
            <person name="Ma J."/>
        </authorList>
    </citation>
    <scope>NUCLEOTIDE SEQUENCE [LARGE SCALE GENOMIC DNA]</scope>
    <source>
        <strain evidence="3">ZS-35-S2</strain>
    </source>
</reference>
<dbReference type="InterPro" id="IPR037523">
    <property type="entry name" value="VOC_core"/>
</dbReference>
<name>A0ABW5CLN9_9HYPH</name>
<organism evidence="2 3">
    <name type="scientific">Aureimonas populi</name>
    <dbReference type="NCBI Taxonomy" id="1701758"/>
    <lineage>
        <taxon>Bacteria</taxon>
        <taxon>Pseudomonadati</taxon>
        <taxon>Pseudomonadota</taxon>
        <taxon>Alphaproteobacteria</taxon>
        <taxon>Hyphomicrobiales</taxon>
        <taxon>Aurantimonadaceae</taxon>
        <taxon>Aureimonas</taxon>
    </lineage>
</organism>
<evidence type="ECO:0000259" key="1">
    <source>
        <dbReference type="PROSITE" id="PS51819"/>
    </source>
</evidence>
<proteinExistence type="predicted"/>
<dbReference type="InterPro" id="IPR029068">
    <property type="entry name" value="Glyas_Bleomycin-R_OHBP_Dase"/>
</dbReference>
<dbReference type="CDD" id="cd08347">
    <property type="entry name" value="PcpA_C_like"/>
    <property type="match status" value="1"/>
</dbReference>
<dbReference type="Pfam" id="PF00903">
    <property type="entry name" value="Glyoxalase"/>
    <property type="match status" value="1"/>
</dbReference>
<keyword evidence="3" id="KW-1185">Reference proteome</keyword>
<evidence type="ECO:0000313" key="3">
    <source>
        <dbReference type="Proteomes" id="UP001597371"/>
    </source>
</evidence>
<dbReference type="PANTHER" id="PTHR36110">
    <property type="entry name" value="RING-CLEAVING DIOXYGENASE MHQE-RELATED"/>
    <property type="match status" value="1"/>
</dbReference>
<dbReference type="Gene3D" id="3.10.180.10">
    <property type="entry name" value="2,3-Dihydroxybiphenyl 1,2-Dioxygenase, domain 1"/>
    <property type="match status" value="2"/>
</dbReference>
<gene>
    <name evidence="2" type="ORF">ACFSKQ_05790</name>
</gene>
<comment type="caution">
    <text evidence="2">The sequence shown here is derived from an EMBL/GenBank/DDBJ whole genome shotgun (WGS) entry which is preliminary data.</text>
</comment>
<dbReference type="GO" id="GO:0051213">
    <property type="term" value="F:dioxygenase activity"/>
    <property type="evidence" value="ECO:0007669"/>
    <property type="project" value="UniProtKB-KW"/>
</dbReference>
<feature type="domain" description="VOC" evidence="1">
    <location>
        <begin position="6"/>
        <end position="131"/>
    </location>
</feature>
<dbReference type="InterPro" id="IPR052537">
    <property type="entry name" value="Extradiol_RC_dioxygenase"/>
</dbReference>
<keyword evidence="2" id="KW-0560">Oxidoreductase</keyword>
<dbReference type="PROSITE" id="PS51819">
    <property type="entry name" value="VOC"/>
    <property type="match status" value="2"/>
</dbReference>
<dbReference type="InterPro" id="IPR004360">
    <property type="entry name" value="Glyas_Fos-R_dOase_dom"/>
</dbReference>
<dbReference type="SUPFAM" id="SSF54593">
    <property type="entry name" value="Glyoxalase/Bleomycin resistance protein/Dihydroxybiphenyl dioxygenase"/>
    <property type="match status" value="1"/>
</dbReference>